<dbReference type="PANTHER" id="PTHR11070:SF45">
    <property type="entry name" value="DNA 3'-5' HELICASE"/>
    <property type="match status" value="1"/>
</dbReference>
<reference evidence="8 9" key="1">
    <citation type="submission" date="2021-04" db="EMBL/GenBank/DDBJ databases">
        <authorList>
            <person name="Tang X."/>
            <person name="Zhou X."/>
            <person name="Chen X."/>
            <person name="Cernava T."/>
            <person name="Zhang C."/>
        </authorList>
    </citation>
    <scope>NUCLEOTIDE SEQUENCE [LARGE SCALE GENOMIC DNA]</scope>
    <source>
        <strain evidence="8 9">BH-SS-21</strain>
    </source>
</reference>
<dbReference type="GO" id="GO:0005524">
    <property type="term" value="F:ATP binding"/>
    <property type="evidence" value="ECO:0007669"/>
    <property type="project" value="UniProtKB-UniRule"/>
</dbReference>
<evidence type="ECO:0000256" key="3">
    <source>
        <dbReference type="ARBA" id="ARBA00022806"/>
    </source>
</evidence>
<keyword evidence="4 5" id="KW-0067">ATP-binding</keyword>
<dbReference type="Proteomes" id="UP000677413">
    <property type="component" value="Unassembled WGS sequence"/>
</dbReference>
<dbReference type="NCBIfam" id="NF041254">
    <property type="entry name" value="motor_HelR"/>
    <property type="match status" value="1"/>
</dbReference>
<dbReference type="GO" id="GO:0043138">
    <property type="term" value="F:3'-5' DNA helicase activity"/>
    <property type="evidence" value="ECO:0007669"/>
    <property type="project" value="TreeGrafter"/>
</dbReference>
<evidence type="ECO:0000256" key="5">
    <source>
        <dbReference type="PROSITE-ProRule" id="PRU00560"/>
    </source>
</evidence>
<proteinExistence type="predicted"/>
<dbReference type="Gene3D" id="3.40.50.300">
    <property type="entry name" value="P-loop containing nucleotide triphosphate hydrolases"/>
    <property type="match status" value="3"/>
</dbReference>
<evidence type="ECO:0000256" key="6">
    <source>
        <dbReference type="SAM" id="MobiDB-lite"/>
    </source>
</evidence>
<dbReference type="SUPFAM" id="SSF52540">
    <property type="entry name" value="P-loop containing nucleoside triphosphate hydrolases"/>
    <property type="match status" value="1"/>
</dbReference>
<dbReference type="RefSeq" id="WP_210886122.1">
    <property type="nucleotide sequence ID" value="NZ_JAGPYQ010000001.1"/>
</dbReference>
<evidence type="ECO:0000256" key="2">
    <source>
        <dbReference type="ARBA" id="ARBA00022801"/>
    </source>
</evidence>
<evidence type="ECO:0000256" key="1">
    <source>
        <dbReference type="ARBA" id="ARBA00022741"/>
    </source>
</evidence>
<keyword evidence="3 5" id="KW-0347">Helicase</keyword>
<dbReference type="InterPro" id="IPR000212">
    <property type="entry name" value="DNA_helicase_UvrD/REP"/>
</dbReference>
<feature type="region of interest" description="Disordered" evidence="6">
    <location>
        <begin position="1"/>
        <end position="20"/>
    </location>
</feature>
<dbReference type="PANTHER" id="PTHR11070">
    <property type="entry name" value="UVRD / RECB / PCRA DNA HELICASE FAMILY MEMBER"/>
    <property type="match status" value="1"/>
</dbReference>
<comment type="caution">
    <text evidence="8">The sequence shown here is derived from an EMBL/GenBank/DDBJ whole genome shotgun (WGS) entry which is preliminary data.</text>
</comment>
<protein>
    <submittedName>
        <fullName evidence="8">AAA family ATPase</fullName>
    </submittedName>
</protein>
<dbReference type="InterPro" id="IPR014016">
    <property type="entry name" value="UvrD-like_ATP-bd"/>
</dbReference>
<keyword evidence="2 5" id="KW-0378">Hydrolase</keyword>
<organism evidence="8 9">
    <name type="scientific">Streptomyces liliiviolaceus</name>
    <dbReference type="NCBI Taxonomy" id="2823109"/>
    <lineage>
        <taxon>Bacteria</taxon>
        <taxon>Bacillati</taxon>
        <taxon>Actinomycetota</taxon>
        <taxon>Actinomycetes</taxon>
        <taxon>Kitasatosporales</taxon>
        <taxon>Streptomycetaceae</taxon>
        <taxon>Streptomyces</taxon>
    </lineage>
</organism>
<feature type="binding site" evidence="5">
    <location>
        <begin position="216"/>
        <end position="223"/>
    </location>
    <ligand>
        <name>ATP</name>
        <dbReference type="ChEBI" id="CHEBI:30616"/>
    </ligand>
</feature>
<evidence type="ECO:0000313" key="8">
    <source>
        <dbReference type="EMBL" id="MBQ0851387.1"/>
    </source>
</evidence>
<keyword evidence="1 5" id="KW-0547">Nucleotide-binding</keyword>
<evidence type="ECO:0000256" key="4">
    <source>
        <dbReference type="ARBA" id="ARBA00022840"/>
    </source>
</evidence>
<dbReference type="GO" id="GO:0000725">
    <property type="term" value="P:recombinational repair"/>
    <property type="evidence" value="ECO:0007669"/>
    <property type="project" value="TreeGrafter"/>
</dbReference>
<dbReference type="GO" id="GO:0016787">
    <property type="term" value="F:hydrolase activity"/>
    <property type="evidence" value="ECO:0007669"/>
    <property type="project" value="UniProtKB-UniRule"/>
</dbReference>
<dbReference type="GO" id="GO:0003677">
    <property type="term" value="F:DNA binding"/>
    <property type="evidence" value="ECO:0007669"/>
    <property type="project" value="InterPro"/>
</dbReference>
<dbReference type="AlphaFoldDB" id="A0A940XVD0"/>
<feature type="domain" description="UvrD-like helicase ATP-binding" evidence="7">
    <location>
        <begin position="195"/>
        <end position="602"/>
    </location>
</feature>
<evidence type="ECO:0000259" key="7">
    <source>
        <dbReference type="PROSITE" id="PS51198"/>
    </source>
</evidence>
<name>A0A940XVD0_9ACTN</name>
<dbReference type="InterPro" id="IPR027417">
    <property type="entry name" value="P-loop_NTPase"/>
</dbReference>
<dbReference type="EMBL" id="JAGPYQ010000001">
    <property type="protein sequence ID" value="MBQ0851387.1"/>
    <property type="molecule type" value="Genomic_DNA"/>
</dbReference>
<evidence type="ECO:0000313" key="9">
    <source>
        <dbReference type="Proteomes" id="UP000677413"/>
    </source>
</evidence>
<dbReference type="GO" id="GO:0005829">
    <property type="term" value="C:cytosol"/>
    <property type="evidence" value="ECO:0007669"/>
    <property type="project" value="TreeGrafter"/>
</dbReference>
<dbReference type="PROSITE" id="PS51198">
    <property type="entry name" value="UVRD_HELICASE_ATP_BIND"/>
    <property type="match status" value="1"/>
</dbReference>
<sequence>MDSLTTSAFDLPDHLSPKADPQLIGGDERHFAAIAESLDQTIAELSDRLAAERRAPGGIGREAMERDAEIHRLTARLRALRRFGLDLCLGHVVGADDPEPLYIGRLGLTDSDGRRLLIDWRSPAAEPFFAATHANPLGLASRRRYRWTRGRISDYWDEVFTADGREGHAALDDHSAFVASLGSTRSSRMRDVLTTIQADQDAVIRAGSRGALVVDGGPGTGKTVVALHRSAYLLYSDPRLGHRRGGVLFVGPHQPYLAYVADVLPSLGEEGVQTCTLRDLVAEGAGAADEPDPEVAALKSSAHMVGAVEKAVRFYEEPPARGMTVSTPWSDVRLTADDWAEAFETPGPGVPHNEARDQIWEALLTILLDKHDDDVSLDLFRRALLHDEELTGALDRAWPLLEAADVVGDLWSVPAYLRMCAPWLGPDDVRRLQRAEPQAWTVSDLPILDAARQRLGDPESARRRRRHEATLAAQRERMGQVVDNLIAAAADSGADGDDGEGLVTMLRGEDAKVSMVDESELPTAEPDLLAGPFAHVVVDEAQELTDAQWQMLLLRCPSRSFTVVGDRAQARHGFTESWRERLERVGLDRIEVASLSINYRTPEEVMAEAEPVIRAALPDANVPTSIRSNGVPVVHGSVAERDAILGTWLAEHADGIACVIGDPTFRATPRVRSLTPELSKGLEFDLVVLVDPQSYGTGVAGTVDRYVAMTRATRQLVVLTSD</sequence>
<keyword evidence="9" id="KW-1185">Reference proteome</keyword>
<gene>
    <name evidence="8" type="ORF">J8N05_24790</name>
</gene>
<accession>A0A940XVD0</accession>